<evidence type="ECO:0000313" key="2">
    <source>
        <dbReference type="EMBL" id="KZV32466.1"/>
    </source>
</evidence>
<protein>
    <submittedName>
        <fullName evidence="2">Polyphenol oxidase, chloroplastic-like</fullName>
    </submittedName>
</protein>
<evidence type="ECO:0000256" key="1">
    <source>
        <dbReference type="SAM" id="MobiDB-lite"/>
    </source>
</evidence>
<accession>A0A2Z7BKL0</accession>
<dbReference type="EMBL" id="KV006612">
    <property type="protein sequence ID" value="KZV32466.1"/>
    <property type="molecule type" value="Genomic_DNA"/>
</dbReference>
<proteinExistence type="predicted"/>
<organism evidence="2 3">
    <name type="scientific">Dorcoceras hygrometricum</name>
    <dbReference type="NCBI Taxonomy" id="472368"/>
    <lineage>
        <taxon>Eukaryota</taxon>
        <taxon>Viridiplantae</taxon>
        <taxon>Streptophyta</taxon>
        <taxon>Embryophyta</taxon>
        <taxon>Tracheophyta</taxon>
        <taxon>Spermatophyta</taxon>
        <taxon>Magnoliopsida</taxon>
        <taxon>eudicotyledons</taxon>
        <taxon>Gunneridae</taxon>
        <taxon>Pentapetalae</taxon>
        <taxon>asterids</taxon>
        <taxon>lamiids</taxon>
        <taxon>Lamiales</taxon>
        <taxon>Gesneriaceae</taxon>
        <taxon>Didymocarpoideae</taxon>
        <taxon>Trichosporeae</taxon>
        <taxon>Loxocarpinae</taxon>
        <taxon>Dorcoceras</taxon>
    </lineage>
</organism>
<feature type="compositionally biased region" description="Acidic residues" evidence="1">
    <location>
        <begin position="217"/>
        <end position="236"/>
    </location>
</feature>
<feature type="region of interest" description="Disordered" evidence="1">
    <location>
        <begin position="211"/>
        <end position="236"/>
    </location>
</feature>
<name>A0A2Z7BKL0_9LAMI</name>
<dbReference type="Proteomes" id="UP000250235">
    <property type="component" value="Unassembled WGS sequence"/>
</dbReference>
<dbReference type="AlphaFoldDB" id="A0A2Z7BKL0"/>
<keyword evidence="3" id="KW-1185">Reference proteome</keyword>
<sequence length="236" mass="26531">MAGLAMETSKADPANRNQAKAKLTEMLTWTASLTWNPTWTTILTWSPAWTDLSSVALNRRCNQLLQAFISCKQSAVANKSQDQQLIREVQEMERRRLTLNIEPAGVLSCCGNVNESDVDVKRNLVSAMMMSAFILEEAVFSNYDISNISRQQDVSAIVTSAVMSSQSAVSYSRISSYKKEVESDRSDEQYKSEENRSCWTYVDQLMMKSKKTTAEQTVDESADEEETDVEAEMLIS</sequence>
<evidence type="ECO:0000313" key="3">
    <source>
        <dbReference type="Proteomes" id="UP000250235"/>
    </source>
</evidence>
<reference evidence="2 3" key="1">
    <citation type="journal article" date="2015" name="Proc. Natl. Acad. Sci. U.S.A.">
        <title>The resurrection genome of Boea hygrometrica: A blueprint for survival of dehydration.</title>
        <authorList>
            <person name="Xiao L."/>
            <person name="Yang G."/>
            <person name="Zhang L."/>
            <person name="Yang X."/>
            <person name="Zhao S."/>
            <person name="Ji Z."/>
            <person name="Zhou Q."/>
            <person name="Hu M."/>
            <person name="Wang Y."/>
            <person name="Chen M."/>
            <person name="Xu Y."/>
            <person name="Jin H."/>
            <person name="Xiao X."/>
            <person name="Hu G."/>
            <person name="Bao F."/>
            <person name="Hu Y."/>
            <person name="Wan P."/>
            <person name="Li L."/>
            <person name="Deng X."/>
            <person name="Kuang T."/>
            <person name="Xiang C."/>
            <person name="Zhu J.K."/>
            <person name="Oliver M.J."/>
            <person name="He Y."/>
        </authorList>
    </citation>
    <scope>NUCLEOTIDE SEQUENCE [LARGE SCALE GENOMIC DNA]</scope>
    <source>
        <strain evidence="3">cv. XS01</strain>
    </source>
</reference>
<gene>
    <name evidence="2" type="ORF">F511_16518</name>
</gene>